<dbReference type="SUPFAM" id="SSF53098">
    <property type="entry name" value="Ribonuclease H-like"/>
    <property type="match status" value="1"/>
</dbReference>
<protein>
    <recommendedName>
        <fullName evidence="1">RNase H type-1 domain-containing protein</fullName>
    </recommendedName>
</protein>
<dbReference type="Pfam" id="PF13456">
    <property type="entry name" value="RVT_3"/>
    <property type="match status" value="1"/>
</dbReference>
<gene>
    <name evidence="3" type="primary">LOC107921730</name>
</gene>
<evidence type="ECO:0000313" key="3">
    <source>
        <dbReference type="RefSeq" id="XP_016707040.1"/>
    </source>
</evidence>
<dbReference type="PANTHER" id="PTHR48475">
    <property type="entry name" value="RIBONUCLEASE H"/>
    <property type="match status" value="1"/>
</dbReference>
<dbReference type="RefSeq" id="XP_016707040.1">
    <property type="nucleotide sequence ID" value="XM_016851551.1"/>
</dbReference>
<name>A0A1U8KX89_GOSHI</name>
<reference evidence="2" key="1">
    <citation type="journal article" date="2020" name="Nat. Genet.">
        <title>Genomic diversifications of five Gossypium allopolyploid species and their impact on cotton improvement.</title>
        <authorList>
            <person name="Chen Z.J."/>
            <person name="Sreedasyam A."/>
            <person name="Ando A."/>
            <person name="Song Q."/>
            <person name="De Santiago L.M."/>
            <person name="Hulse-Kemp A.M."/>
            <person name="Ding M."/>
            <person name="Ye W."/>
            <person name="Kirkbride R.C."/>
            <person name="Jenkins J."/>
            <person name="Plott C."/>
            <person name="Lovell J."/>
            <person name="Lin Y.M."/>
            <person name="Vaughn R."/>
            <person name="Liu B."/>
            <person name="Simpson S."/>
            <person name="Scheffler B.E."/>
            <person name="Wen L."/>
            <person name="Saski C.A."/>
            <person name="Grover C.E."/>
            <person name="Hu G."/>
            <person name="Conover J.L."/>
            <person name="Carlson J.W."/>
            <person name="Shu S."/>
            <person name="Boston L.B."/>
            <person name="Williams M."/>
            <person name="Peterson D.G."/>
            <person name="McGee K."/>
            <person name="Jones D.C."/>
            <person name="Wendel J.F."/>
            <person name="Stelly D.M."/>
            <person name="Grimwood J."/>
            <person name="Schmutz J."/>
        </authorList>
    </citation>
    <scope>NUCLEOTIDE SEQUENCE [LARGE SCALE GENOMIC DNA]</scope>
    <source>
        <strain evidence="2">cv. TM-1</strain>
    </source>
</reference>
<dbReference type="GO" id="GO:0003676">
    <property type="term" value="F:nucleic acid binding"/>
    <property type="evidence" value="ECO:0007669"/>
    <property type="project" value="InterPro"/>
</dbReference>
<reference evidence="3" key="2">
    <citation type="submission" date="2025-08" db="UniProtKB">
        <authorList>
            <consortium name="RefSeq"/>
        </authorList>
    </citation>
    <scope>IDENTIFICATION</scope>
</reference>
<dbReference type="InterPro" id="IPR036397">
    <property type="entry name" value="RNaseH_sf"/>
</dbReference>
<dbReference type="KEGG" id="ghi:107921730"/>
<dbReference type="InterPro" id="IPR012337">
    <property type="entry name" value="RNaseH-like_sf"/>
</dbReference>
<organism evidence="2 3">
    <name type="scientific">Gossypium hirsutum</name>
    <name type="common">Upland cotton</name>
    <name type="synonym">Gossypium mexicanum</name>
    <dbReference type="NCBI Taxonomy" id="3635"/>
    <lineage>
        <taxon>Eukaryota</taxon>
        <taxon>Viridiplantae</taxon>
        <taxon>Streptophyta</taxon>
        <taxon>Embryophyta</taxon>
        <taxon>Tracheophyta</taxon>
        <taxon>Spermatophyta</taxon>
        <taxon>Magnoliopsida</taxon>
        <taxon>eudicotyledons</taxon>
        <taxon>Gunneridae</taxon>
        <taxon>Pentapetalae</taxon>
        <taxon>rosids</taxon>
        <taxon>malvids</taxon>
        <taxon>Malvales</taxon>
        <taxon>Malvaceae</taxon>
        <taxon>Malvoideae</taxon>
        <taxon>Gossypium</taxon>
    </lineage>
</organism>
<evidence type="ECO:0000259" key="1">
    <source>
        <dbReference type="Pfam" id="PF13456"/>
    </source>
</evidence>
<dbReference type="GO" id="GO:0004523">
    <property type="term" value="F:RNA-DNA hybrid ribonuclease activity"/>
    <property type="evidence" value="ECO:0007669"/>
    <property type="project" value="InterPro"/>
</dbReference>
<feature type="domain" description="RNase H type-1" evidence="1">
    <location>
        <begin position="4"/>
        <end position="112"/>
    </location>
</feature>
<dbReference type="GeneID" id="107921730"/>
<sequence>MGNGIGAVLVSLDGDYYPFTNKLDFFCTNNIVEYGTCITSIRATIERKINVLEVYGDFALVVYQLKGELVMRDPKLINYKRLVLELIKEFDDITFYYLSRYENQMTDALATLASMVKVNKQEDVKPIQMSIYEAPTHCYNIEKEENDDHSWNHDILHYVKNYEYPG</sequence>
<dbReference type="PaxDb" id="3635-A0A1U8KX89"/>
<proteinExistence type="predicted"/>
<accession>A0A1U8KX89</accession>
<evidence type="ECO:0000313" key="2">
    <source>
        <dbReference type="Proteomes" id="UP000818029"/>
    </source>
</evidence>
<dbReference type="CDD" id="cd09279">
    <property type="entry name" value="RNase_HI_like"/>
    <property type="match status" value="1"/>
</dbReference>
<dbReference type="PANTHER" id="PTHR48475:SF1">
    <property type="entry name" value="RNASE H TYPE-1 DOMAIN-CONTAINING PROTEIN"/>
    <property type="match status" value="1"/>
</dbReference>
<dbReference type="InterPro" id="IPR002156">
    <property type="entry name" value="RNaseH_domain"/>
</dbReference>
<dbReference type="Gene3D" id="3.30.420.10">
    <property type="entry name" value="Ribonuclease H-like superfamily/Ribonuclease H"/>
    <property type="match status" value="1"/>
</dbReference>
<keyword evidence="2" id="KW-1185">Reference proteome</keyword>
<dbReference type="Proteomes" id="UP000818029">
    <property type="component" value="Chromosome D01"/>
</dbReference>
<dbReference type="AlphaFoldDB" id="A0A1U8KX89"/>